<dbReference type="PANTHER" id="PTHR24559">
    <property type="entry name" value="TRANSPOSON TY3-I GAG-POL POLYPROTEIN"/>
    <property type="match status" value="1"/>
</dbReference>
<dbReference type="Gene3D" id="3.30.70.270">
    <property type="match status" value="1"/>
</dbReference>
<evidence type="ECO:0000256" key="5">
    <source>
        <dbReference type="ARBA" id="ARBA00022759"/>
    </source>
</evidence>
<dbReference type="Pfam" id="PF03732">
    <property type="entry name" value="Retrotrans_gag"/>
    <property type="match status" value="1"/>
</dbReference>
<proteinExistence type="predicted"/>
<evidence type="ECO:0000256" key="3">
    <source>
        <dbReference type="ARBA" id="ARBA00022695"/>
    </source>
</evidence>
<dbReference type="Pfam" id="PF01073">
    <property type="entry name" value="3Beta_HSD"/>
    <property type="match status" value="1"/>
</dbReference>
<name>A0A9C6THI1_ARADU</name>
<dbReference type="AlphaFoldDB" id="A0A9C6THI1"/>
<dbReference type="KEGG" id="adu:127746656"/>
<reference evidence="9" key="1">
    <citation type="journal article" date="2016" name="Nat. Genet.">
        <title>The genome sequences of Arachis duranensis and Arachis ipaensis, the diploid ancestors of cultivated peanut.</title>
        <authorList>
            <person name="Bertioli D.J."/>
            <person name="Cannon S.B."/>
            <person name="Froenicke L."/>
            <person name="Huang G."/>
            <person name="Farmer A.D."/>
            <person name="Cannon E.K."/>
            <person name="Liu X."/>
            <person name="Gao D."/>
            <person name="Clevenger J."/>
            <person name="Dash S."/>
            <person name="Ren L."/>
            <person name="Moretzsohn M.C."/>
            <person name="Shirasawa K."/>
            <person name="Huang W."/>
            <person name="Vidigal B."/>
            <person name="Abernathy B."/>
            <person name="Chu Y."/>
            <person name="Niederhuth C.E."/>
            <person name="Umale P."/>
            <person name="Araujo A.C."/>
            <person name="Kozik A."/>
            <person name="Kim K.D."/>
            <person name="Burow M.D."/>
            <person name="Varshney R.K."/>
            <person name="Wang X."/>
            <person name="Zhang X."/>
            <person name="Barkley N."/>
            <person name="Guimaraes P.M."/>
            <person name="Isobe S."/>
            <person name="Guo B."/>
            <person name="Liao B."/>
            <person name="Stalker H.T."/>
            <person name="Schmitz R.J."/>
            <person name="Scheffler B.E."/>
            <person name="Leal-Bertioli S.C."/>
            <person name="Xun X."/>
            <person name="Jackson S.A."/>
            <person name="Michelmore R."/>
            <person name="Ozias-Akins P."/>
        </authorList>
    </citation>
    <scope>NUCLEOTIDE SEQUENCE [LARGE SCALE GENOMIC DNA]</scope>
    <source>
        <strain evidence="9">cv. V14167</strain>
    </source>
</reference>
<evidence type="ECO:0000313" key="10">
    <source>
        <dbReference type="RefSeq" id="XP_052116535.1"/>
    </source>
</evidence>
<dbReference type="SUPFAM" id="SSF56672">
    <property type="entry name" value="DNA/RNA polymerases"/>
    <property type="match status" value="1"/>
</dbReference>
<evidence type="ECO:0000259" key="8">
    <source>
        <dbReference type="PROSITE" id="PS50878"/>
    </source>
</evidence>
<keyword evidence="4" id="KW-0540">Nuclease</keyword>
<dbReference type="GO" id="GO:0004519">
    <property type="term" value="F:endonuclease activity"/>
    <property type="evidence" value="ECO:0007669"/>
    <property type="project" value="UniProtKB-KW"/>
</dbReference>
<reference evidence="10" key="2">
    <citation type="submission" date="2025-08" db="UniProtKB">
        <authorList>
            <consortium name="RefSeq"/>
        </authorList>
    </citation>
    <scope>IDENTIFICATION</scope>
    <source>
        <tissue evidence="10">Whole plant</tissue>
    </source>
</reference>
<keyword evidence="3" id="KW-0548">Nucleotidyltransferase</keyword>
<dbReference type="CDD" id="cd01647">
    <property type="entry name" value="RT_LTR"/>
    <property type="match status" value="1"/>
</dbReference>
<dbReference type="GeneID" id="127746656"/>
<protein>
    <submittedName>
        <fullName evidence="10">Uncharacterized protein LOC127746656</fullName>
    </submittedName>
</protein>
<dbReference type="PANTHER" id="PTHR24559:SF444">
    <property type="entry name" value="REVERSE TRANSCRIPTASE DOMAIN-CONTAINING PROTEIN"/>
    <property type="match status" value="1"/>
</dbReference>
<dbReference type="GO" id="GO:0008233">
    <property type="term" value="F:peptidase activity"/>
    <property type="evidence" value="ECO:0007669"/>
    <property type="project" value="UniProtKB-KW"/>
</dbReference>
<keyword evidence="5" id="KW-0255">Endonuclease</keyword>
<dbReference type="GO" id="GO:0016616">
    <property type="term" value="F:oxidoreductase activity, acting on the CH-OH group of donors, NAD or NADP as acceptor"/>
    <property type="evidence" value="ECO:0007669"/>
    <property type="project" value="InterPro"/>
</dbReference>
<feature type="non-terminal residue" evidence="10">
    <location>
        <position position="1"/>
    </location>
</feature>
<keyword evidence="2" id="KW-0808">Transferase</keyword>
<dbReference type="InterPro" id="IPR043128">
    <property type="entry name" value="Rev_trsase/Diguanyl_cyclase"/>
</dbReference>
<dbReference type="Proteomes" id="UP000515211">
    <property type="component" value="Chromosome 4"/>
</dbReference>
<dbReference type="GO" id="GO:0003964">
    <property type="term" value="F:RNA-directed DNA polymerase activity"/>
    <property type="evidence" value="ECO:0007669"/>
    <property type="project" value="UniProtKB-KW"/>
</dbReference>
<dbReference type="Gene3D" id="3.10.10.10">
    <property type="entry name" value="HIV Type 1 Reverse Transcriptase, subunit A, domain 1"/>
    <property type="match status" value="1"/>
</dbReference>
<dbReference type="InterPro" id="IPR053134">
    <property type="entry name" value="RNA-dir_DNA_polymerase"/>
</dbReference>
<evidence type="ECO:0000256" key="7">
    <source>
        <dbReference type="ARBA" id="ARBA00022918"/>
    </source>
</evidence>
<dbReference type="Pfam" id="PF00078">
    <property type="entry name" value="RVT_1"/>
    <property type="match status" value="1"/>
</dbReference>
<evidence type="ECO:0000256" key="2">
    <source>
        <dbReference type="ARBA" id="ARBA00022679"/>
    </source>
</evidence>
<dbReference type="FunFam" id="3.10.10.10:FF:000007">
    <property type="entry name" value="Retrovirus-related Pol polyprotein from transposon 17.6-like Protein"/>
    <property type="match status" value="1"/>
</dbReference>
<dbReference type="Pfam" id="PF24626">
    <property type="entry name" value="SH3_Tf2-1"/>
    <property type="match status" value="1"/>
</dbReference>
<dbReference type="InterPro" id="IPR005162">
    <property type="entry name" value="Retrotrans_gag_dom"/>
</dbReference>
<keyword evidence="7" id="KW-0695">RNA-directed DNA polymerase</keyword>
<gene>
    <name evidence="10" type="primary">LOC127746656</name>
</gene>
<dbReference type="InterPro" id="IPR043502">
    <property type="entry name" value="DNA/RNA_pol_sf"/>
</dbReference>
<dbReference type="GO" id="GO:0006694">
    <property type="term" value="P:steroid biosynthetic process"/>
    <property type="evidence" value="ECO:0007669"/>
    <property type="project" value="InterPro"/>
</dbReference>
<organism evidence="9 10">
    <name type="scientific">Arachis duranensis</name>
    <name type="common">Wild peanut</name>
    <dbReference type="NCBI Taxonomy" id="130453"/>
    <lineage>
        <taxon>Eukaryota</taxon>
        <taxon>Viridiplantae</taxon>
        <taxon>Streptophyta</taxon>
        <taxon>Embryophyta</taxon>
        <taxon>Tracheophyta</taxon>
        <taxon>Spermatophyta</taxon>
        <taxon>Magnoliopsida</taxon>
        <taxon>eudicotyledons</taxon>
        <taxon>Gunneridae</taxon>
        <taxon>Pentapetalae</taxon>
        <taxon>rosids</taxon>
        <taxon>fabids</taxon>
        <taxon>Fabales</taxon>
        <taxon>Fabaceae</taxon>
        <taxon>Papilionoideae</taxon>
        <taxon>50 kb inversion clade</taxon>
        <taxon>dalbergioids sensu lato</taxon>
        <taxon>Dalbergieae</taxon>
        <taxon>Pterocarpus clade</taxon>
        <taxon>Arachis</taxon>
    </lineage>
</organism>
<dbReference type="GO" id="GO:0006508">
    <property type="term" value="P:proteolysis"/>
    <property type="evidence" value="ECO:0007669"/>
    <property type="project" value="UniProtKB-KW"/>
</dbReference>
<dbReference type="InterPro" id="IPR002225">
    <property type="entry name" value="3Beta_OHSteriod_DH/Estase"/>
</dbReference>
<keyword evidence="1" id="KW-0645">Protease</keyword>
<dbReference type="InterPro" id="IPR000477">
    <property type="entry name" value="RT_dom"/>
</dbReference>
<sequence>MRLCVDYRQLNKVTIKNKYPLPRIDDLMDQLQGAGVFSKIDLRSGYHQIRVRGEDIPKTAFRTRYGHYKYTVMSFGLTNAPAVFMDYMNRVFRPFLDKFVVVFIDDILIYSKTEEEHAEHLRTVLQILKEKKLYEGDHVFLKVTPTTGVGRAIKAKKLNPRYIGPFQILERIGPVAYRMALPPHLSNLHDVFHVSQLRKYTPDASHVLEPESVQLREDLMLPVAPVRIDDTSIKRLRGKEVSLVKVAWSRGSVEEHTWELKSEMRTDYPHFIIGDGNNMYDFTYVGNVAHSHLCADRALASEGKVSKKAAGESRWTSLKDSLITLHYKYFSSLQALMANDNPSPESMKRPCIVWISQLRKLFLVVVDTTIAMFYDTVEANGIDPEILRLKIFPFGLRGQAKEWWNIEPKAIVLTWDKVVNKFLNRFSPSQRLTKLMAYVQTFRQNESKSLYDAWEIHTIEELKEEKVPPEAGSTLLHALFVGREPKVSPLQEKKKETKDE</sequence>
<keyword evidence="9" id="KW-1185">Reference proteome</keyword>
<evidence type="ECO:0000256" key="6">
    <source>
        <dbReference type="ARBA" id="ARBA00022801"/>
    </source>
</evidence>
<dbReference type="InterPro" id="IPR056924">
    <property type="entry name" value="SH3_Tf2-1"/>
</dbReference>
<dbReference type="RefSeq" id="XP_052116535.1">
    <property type="nucleotide sequence ID" value="XM_052260575.1"/>
</dbReference>
<dbReference type="PROSITE" id="PS50878">
    <property type="entry name" value="RT_POL"/>
    <property type="match status" value="1"/>
</dbReference>
<evidence type="ECO:0000256" key="1">
    <source>
        <dbReference type="ARBA" id="ARBA00022670"/>
    </source>
</evidence>
<keyword evidence="6" id="KW-0378">Hydrolase</keyword>
<evidence type="ECO:0000256" key="4">
    <source>
        <dbReference type="ARBA" id="ARBA00022722"/>
    </source>
</evidence>
<evidence type="ECO:0000313" key="9">
    <source>
        <dbReference type="Proteomes" id="UP000515211"/>
    </source>
</evidence>
<accession>A0A9C6THI1</accession>
<feature type="domain" description="Reverse transcriptase" evidence="8">
    <location>
        <begin position="1"/>
        <end position="153"/>
    </location>
</feature>